<gene>
    <name evidence="2" type="ORF">BCR24_07485</name>
</gene>
<dbReference type="EMBL" id="MIKC01000040">
    <property type="protein sequence ID" value="OEG21301.1"/>
    <property type="molecule type" value="Genomic_DNA"/>
</dbReference>
<evidence type="ECO:0000313" key="2">
    <source>
        <dbReference type="EMBL" id="OEG21301.1"/>
    </source>
</evidence>
<feature type="transmembrane region" description="Helical" evidence="1">
    <location>
        <begin position="6"/>
        <end position="32"/>
    </location>
</feature>
<feature type="transmembrane region" description="Helical" evidence="1">
    <location>
        <begin position="71"/>
        <end position="90"/>
    </location>
</feature>
<keyword evidence="3" id="KW-1185">Reference proteome</keyword>
<dbReference type="OrthoDB" id="2185824at2"/>
<dbReference type="AlphaFoldDB" id="A0A1E5H8P2"/>
<accession>A0A1E5H8P2</accession>
<sequence>MSILDWAFIALLSCAILFFIFSLLSLVFAIQAKRKYTTLKRKKMKDKRKRKKLKKLISRTQKSTKKHFRRAAVLFLSVLIMVGAASYSRYYQQTTLEKEDANAIVQSYFLIDEVGKQLTGAENGASAESIEERIKEVSSLLVTYGNKKAYAGLAVDRQKTLNRYYTKIRELGANLSNIDKEKVSNIEYIQTYQKTVKQLQTTQKTIFKLFAVNEVALKQKK</sequence>
<reference evidence="3" key="1">
    <citation type="submission" date="2016-09" db="EMBL/GenBank/DDBJ databases">
        <authorList>
            <person name="Gulvik C.A."/>
        </authorList>
    </citation>
    <scope>NUCLEOTIDE SEQUENCE [LARGE SCALE GENOMIC DNA]</scope>
    <source>
        <strain evidence="3">LMG 26676</strain>
    </source>
</reference>
<dbReference type="RefSeq" id="WP_069641097.1">
    <property type="nucleotide sequence ID" value="NZ_JAFBEZ010000001.1"/>
</dbReference>
<protein>
    <submittedName>
        <fullName evidence="2">Uncharacterized protein</fullName>
    </submittedName>
</protein>
<evidence type="ECO:0000313" key="3">
    <source>
        <dbReference type="Proteomes" id="UP000094469"/>
    </source>
</evidence>
<evidence type="ECO:0000256" key="1">
    <source>
        <dbReference type="SAM" id="Phobius"/>
    </source>
</evidence>
<proteinExistence type="predicted"/>
<keyword evidence="1" id="KW-0472">Membrane</keyword>
<keyword evidence="1" id="KW-0812">Transmembrane</keyword>
<keyword evidence="1" id="KW-1133">Transmembrane helix</keyword>
<comment type="caution">
    <text evidence="2">The sequence shown here is derived from an EMBL/GenBank/DDBJ whole genome shotgun (WGS) entry which is preliminary data.</text>
</comment>
<organism evidence="2 3">
    <name type="scientific">Enterococcus ureilyticus</name>
    <dbReference type="NCBI Taxonomy" id="1131292"/>
    <lineage>
        <taxon>Bacteria</taxon>
        <taxon>Bacillati</taxon>
        <taxon>Bacillota</taxon>
        <taxon>Bacilli</taxon>
        <taxon>Lactobacillales</taxon>
        <taxon>Enterococcaceae</taxon>
        <taxon>Enterococcus</taxon>
    </lineage>
</organism>
<dbReference type="STRING" id="1131292.BCR24_07485"/>
<name>A0A1E5H8P2_9ENTE</name>
<dbReference type="Proteomes" id="UP000094469">
    <property type="component" value="Unassembled WGS sequence"/>
</dbReference>